<dbReference type="VEuPathDB" id="FungiDB:PV09_09765"/>
<sequence>MSRLRVHESPVKAGYLSRIPDTFSVGDRCFSDDDFEISDNSYDEGSGSDEDGRYDEYEWDTDDEVEEANANDNILRIIEGDWW</sequence>
<accession>A0A0D1X8R5</accession>
<dbReference type="InParanoid" id="A0A0D1X8R5"/>
<gene>
    <name evidence="2" type="ORF">PV09_09765</name>
</gene>
<proteinExistence type="predicted"/>
<dbReference type="AlphaFoldDB" id="A0A0D1X8R5"/>
<dbReference type="Proteomes" id="UP000053259">
    <property type="component" value="Unassembled WGS sequence"/>
</dbReference>
<keyword evidence="3" id="KW-1185">Reference proteome</keyword>
<evidence type="ECO:0000313" key="3">
    <source>
        <dbReference type="Proteomes" id="UP000053259"/>
    </source>
</evidence>
<protein>
    <submittedName>
        <fullName evidence="2">Uncharacterized protein</fullName>
    </submittedName>
</protein>
<dbReference type="EMBL" id="KN847691">
    <property type="protein sequence ID" value="KIV98415.1"/>
    <property type="molecule type" value="Genomic_DNA"/>
</dbReference>
<name>A0A0D1X8R5_9PEZI</name>
<evidence type="ECO:0000313" key="2">
    <source>
        <dbReference type="EMBL" id="KIV98415.1"/>
    </source>
</evidence>
<reference evidence="2 3" key="1">
    <citation type="submission" date="2015-01" db="EMBL/GenBank/DDBJ databases">
        <title>The Genome Sequence of Ochroconis gallopava CBS43764.</title>
        <authorList>
            <consortium name="The Broad Institute Genomics Platform"/>
            <person name="Cuomo C."/>
            <person name="de Hoog S."/>
            <person name="Gorbushina A."/>
            <person name="Stielow B."/>
            <person name="Teixiera M."/>
            <person name="Abouelleil A."/>
            <person name="Chapman S.B."/>
            <person name="Priest M."/>
            <person name="Young S.K."/>
            <person name="Wortman J."/>
            <person name="Nusbaum C."/>
            <person name="Birren B."/>
        </authorList>
    </citation>
    <scope>NUCLEOTIDE SEQUENCE [LARGE SCALE GENOMIC DNA]</scope>
    <source>
        <strain evidence="2 3">CBS 43764</strain>
    </source>
</reference>
<feature type="region of interest" description="Disordered" evidence="1">
    <location>
        <begin position="35"/>
        <end position="54"/>
    </location>
</feature>
<dbReference type="RefSeq" id="XP_016208285.1">
    <property type="nucleotide sequence ID" value="XM_016363891.1"/>
</dbReference>
<evidence type="ECO:0000256" key="1">
    <source>
        <dbReference type="SAM" id="MobiDB-lite"/>
    </source>
</evidence>
<organism evidence="2 3">
    <name type="scientific">Verruconis gallopava</name>
    <dbReference type="NCBI Taxonomy" id="253628"/>
    <lineage>
        <taxon>Eukaryota</taxon>
        <taxon>Fungi</taxon>
        <taxon>Dikarya</taxon>
        <taxon>Ascomycota</taxon>
        <taxon>Pezizomycotina</taxon>
        <taxon>Dothideomycetes</taxon>
        <taxon>Pleosporomycetidae</taxon>
        <taxon>Venturiales</taxon>
        <taxon>Sympoventuriaceae</taxon>
        <taxon>Verruconis</taxon>
    </lineage>
</organism>
<dbReference type="GeneID" id="27317738"/>
<dbReference type="OrthoDB" id="3946284at2759"/>
<dbReference type="HOGENOM" id="CLU_2544348_0_0_1"/>